<dbReference type="OrthoDB" id="3358048at2759"/>
<feature type="transmembrane region" description="Helical" evidence="1">
    <location>
        <begin position="91"/>
        <end position="110"/>
    </location>
</feature>
<sequence length="186" mass="21453">MEQLQKLKRRPNATKSFFRGLEDEEPEFLAEDEQEELIESLRVSNENANSAFKTILWAFSAMEMISHLAFAAYSWYRRRLSADDHSFQQSASPTTGTLCSLISFSIGMTLIKDSTLIRRDTLAAWTFASLVPVALMFGTNEFSFEWLWWSMPLLLQIVDLTCLWIMLDPEEELFGLEKSQYKLKGA</sequence>
<comment type="caution">
    <text evidence="2">The sequence shown here is derived from an EMBL/GenBank/DDBJ whole genome shotgun (WGS) entry which is preliminary data.</text>
</comment>
<protein>
    <recommendedName>
        <fullName evidence="4">Transmembrane protein</fullName>
    </recommendedName>
</protein>
<evidence type="ECO:0000313" key="3">
    <source>
        <dbReference type="Proteomes" id="UP000827284"/>
    </source>
</evidence>
<evidence type="ECO:0000256" key="1">
    <source>
        <dbReference type="SAM" id="Phobius"/>
    </source>
</evidence>
<feature type="transmembrane region" description="Helical" evidence="1">
    <location>
        <begin position="55"/>
        <end position="76"/>
    </location>
</feature>
<organism evidence="2 3">
    <name type="scientific">Entomortierella parvispora</name>
    <dbReference type="NCBI Taxonomy" id="205924"/>
    <lineage>
        <taxon>Eukaryota</taxon>
        <taxon>Fungi</taxon>
        <taxon>Fungi incertae sedis</taxon>
        <taxon>Mucoromycota</taxon>
        <taxon>Mortierellomycotina</taxon>
        <taxon>Mortierellomycetes</taxon>
        <taxon>Mortierellales</taxon>
        <taxon>Mortierellaceae</taxon>
        <taxon>Entomortierella</taxon>
    </lineage>
</organism>
<evidence type="ECO:0000313" key="2">
    <source>
        <dbReference type="EMBL" id="GJJ78597.1"/>
    </source>
</evidence>
<feature type="transmembrane region" description="Helical" evidence="1">
    <location>
        <begin position="122"/>
        <end position="140"/>
    </location>
</feature>
<reference evidence="2" key="1">
    <citation type="submission" date="2021-11" db="EMBL/GenBank/DDBJ databases">
        <authorList>
            <person name="Herlambang A."/>
            <person name="Guo Y."/>
            <person name="Takashima Y."/>
            <person name="Nishizawa T."/>
        </authorList>
    </citation>
    <scope>NUCLEOTIDE SEQUENCE</scope>
    <source>
        <strain evidence="2">E1425</strain>
    </source>
</reference>
<gene>
    <name evidence="2" type="ORF">EMPS_10956</name>
</gene>
<keyword evidence="1" id="KW-1133">Transmembrane helix</keyword>
<keyword evidence="1" id="KW-0812">Transmembrane</keyword>
<dbReference type="AlphaFoldDB" id="A0A9P3HL01"/>
<accession>A0A9P3HL01</accession>
<keyword evidence="3" id="KW-1185">Reference proteome</keyword>
<evidence type="ECO:0008006" key="4">
    <source>
        <dbReference type="Google" id="ProtNLM"/>
    </source>
</evidence>
<dbReference type="Proteomes" id="UP000827284">
    <property type="component" value="Unassembled WGS sequence"/>
</dbReference>
<name>A0A9P3HL01_9FUNG</name>
<dbReference type="EMBL" id="BQFW01000015">
    <property type="protein sequence ID" value="GJJ78597.1"/>
    <property type="molecule type" value="Genomic_DNA"/>
</dbReference>
<keyword evidence="1" id="KW-0472">Membrane</keyword>
<reference evidence="2" key="2">
    <citation type="journal article" date="2022" name="Microbiol. Resour. Announc.">
        <title>Whole-Genome Sequence of Entomortierella parvispora E1425, a Mucoromycotan Fungus Associated with Burkholderiaceae-Related Endosymbiotic Bacteria.</title>
        <authorList>
            <person name="Herlambang A."/>
            <person name="Guo Y."/>
            <person name="Takashima Y."/>
            <person name="Narisawa K."/>
            <person name="Ohta H."/>
            <person name="Nishizawa T."/>
        </authorList>
    </citation>
    <scope>NUCLEOTIDE SEQUENCE</scope>
    <source>
        <strain evidence="2">E1425</strain>
    </source>
</reference>
<proteinExistence type="predicted"/>